<sequence>MQRILYFALNQTGYGIKRSRKQNMELKERPHTQTNMQFQLQGPFTLTPLNKLSECRHAQTDLFAPCPTYGFLYSPWNWKAAKLGVACSAQLTINSSRSPTDFMPEWGSFKPLNHEMFQEWCHCTKDSSFKTLPLEGGASGAASNRSRLLLPFHLPFGYGLDWLRGLCRVHPNRSPDSASDQRAGYPRLGKSFTLRDRASGCTDLKSAAASNPATLRHCSDSPGYL</sequence>
<comment type="caution">
    <text evidence="1">The sequence shown here is derived from an EMBL/GenBank/DDBJ whole genome shotgun (WGS) entry which is preliminary data.</text>
</comment>
<gene>
    <name evidence="1" type="ORF">DPX16_20704</name>
</gene>
<dbReference type="Proteomes" id="UP000281406">
    <property type="component" value="Unassembled WGS sequence"/>
</dbReference>
<dbReference type="EMBL" id="RJVU01030833">
    <property type="protein sequence ID" value="ROL48351.1"/>
    <property type="molecule type" value="Genomic_DNA"/>
</dbReference>
<accession>A0A3N0YR61</accession>
<dbReference type="AlphaFoldDB" id="A0A3N0YR61"/>
<protein>
    <submittedName>
        <fullName evidence="1">Uncharacterized protein</fullName>
    </submittedName>
</protein>
<proteinExistence type="predicted"/>
<evidence type="ECO:0000313" key="2">
    <source>
        <dbReference type="Proteomes" id="UP000281406"/>
    </source>
</evidence>
<keyword evidence="2" id="KW-1185">Reference proteome</keyword>
<evidence type="ECO:0000313" key="1">
    <source>
        <dbReference type="EMBL" id="ROL48351.1"/>
    </source>
</evidence>
<organism evidence="1 2">
    <name type="scientific">Anabarilius grahami</name>
    <name type="common">Kanglang fish</name>
    <name type="synonym">Barilius grahami</name>
    <dbReference type="NCBI Taxonomy" id="495550"/>
    <lineage>
        <taxon>Eukaryota</taxon>
        <taxon>Metazoa</taxon>
        <taxon>Chordata</taxon>
        <taxon>Craniata</taxon>
        <taxon>Vertebrata</taxon>
        <taxon>Euteleostomi</taxon>
        <taxon>Actinopterygii</taxon>
        <taxon>Neopterygii</taxon>
        <taxon>Teleostei</taxon>
        <taxon>Ostariophysi</taxon>
        <taxon>Cypriniformes</taxon>
        <taxon>Xenocyprididae</taxon>
        <taxon>Xenocypridinae</taxon>
        <taxon>Xenocypridinae incertae sedis</taxon>
        <taxon>Anabarilius</taxon>
    </lineage>
</organism>
<reference evidence="1 2" key="1">
    <citation type="submission" date="2018-10" db="EMBL/GenBank/DDBJ databases">
        <title>Genome assembly for a Yunnan-Guizhou Plateau 3E fish, Anabarilius grahami (Regan), and its evolutionary and genetic applications.</title>
        <authorList>
            <person name="Jiang W."/>
        </authorList>
    </citation>
    <scope>NUCLEOTIDE SEQUENCE [LARGE SCALE GENOMIC DNA]</scope>
    <source>
        <strain evidence="1">AG-KIZ</strain>
        <tissue evidence="1">Muscle</tissue>
    </source>
</reference>
<name>A0A3N0YR61_ANAGA</name>